<organism evidence="2 3">
    <name type="scientific">Lipotes vexillifer</name>
    <name type="common">Yangtze river dolphin</name>
    <dbReference type="NCBI Taxonomy" id="118797"/>
    <lineage>
        <taxon>Eukaryota</taxon>
        <taxon>Metazoa</taxon>
        <taxon>Chordata</taxon>
        <taxon>Craniata</taxon>
        <taxon>Vertebrata</taxon>
        <taxon>Euteleostomi</taxon>
        <taxon>Mammalia</taxon>
        <taxon>Eutheria</taxon>
        <taxon>Laurasiatheria</taxon>
        <taxon>Artiodactyla</taxon>
        <taxon>Whippomorpha</taxon>
        <taxon>Cetacea</taxon>
        <taxon>Odontoceti</taxon>
        <taxon>Lipotidae</taxon>
        <taxon>Lipotes</taxon>
    </lineage>
</organism>
<dbReference type="RefSeq" id="XP_007463249.1">
    <property type="nucleotide sequence ID" value="XM_007463187.1"/>
</dbReference>
<feature type="region of interest" description="Disordered" evidence="1">
    <location>
        <begin position="24"/>
        <end position="57"/>
    </location>
</feature>
<proteinExistence type="predicted"/>
<dbReference type="InParanoid" id="A0A340XV76"/>
<dbReference type="PANTHER" id="PTHR38493:SF1">
    <property type="entry name" value="SFI1 SPINDLE BODY DOMAIN-CONTAINING PROTEIN"/>
    <property type="match status" value="1"/>
</dbReference>
<dbReference type="PANTHER" id="PTHR38493">
    <property type="entry name" value="CHROMOSOME 1 OPEN READING FRAME 167"/>
    <property type="match status" value="1"/>
</dbReference>
<reference evidence="3" key="1">
    <citation type="submission" date="2025-08" db="UniProtKB">
        <authorList>
            <consortium name="RefSeq"/>
        </authorList>
    </citation>
    <scope>IDENTIFICATION</scope>
</reference>
<dbReference type="AlphaFoldDB" id="A0A340XV76"/>
<name>A0A340XV76_LIPVE</name>
<dbReference type="GeneID" id="103084446"/>
<dbReference type="KEGG" id="lve:103084446"/>
<protein>
    <submittedName>
        <fullName evidence="3">Uncharacterized protein C1orf167-like</fullName>
    </submittedName>
</protein>
<evidence type="ECO:0000256" key="1">
    <source>
        <dbReference type="SAM" id="MobiDB-lite"/>
    </source>
</evidence>
<dbReference type="Proteomes" id="UP000265300">
    <property type="component" value="Unplaced"/>
</dbReference>
<dbReference type="OrthoDB" id="9043019at2759"/>
<accession>A0A340XV76</accession>
<sequence length="393" mass="42964">MPGEKYDCAKDAAPRGVATRIPERARAQTPAAKFSARVETQGAPSMRQPRTGQARSLMSPPPLPCLHLPGSLAVPPEIPSRFKFDWVKVDQRKIEAREGRTGCGVDQGHCHPGFAPEPMELRPDTSSKENVPPRPATPLRPEQWRLRKSLASTHGRWVPVGQAESRGAATTPSPGAALCQEPCRVQSKLTSPSLGLALRDTTGQLTNSSFRQQSNLQPLAGRPQRRAQAFAIQQSNLSVRETSMAEWGRRLWSGAQESFWPHRMPGESPLPRGPLASPASRPRWSRLLSTNTPCPDIGPAAGLGPLKGHTRPDPRSQCGLGGWTSRLVGETLTLEDLAVPAQSRTRALSQVAIHQLLASVQRLEHSGLTEIRPGWQILAEFQEKRGDCRSWES</sequence>
<evidence type="ECO:0000313" key="2">
    <source>
        <dbReference type="Proteomes" id="UP000265300"/>
    </source>
</evidence>
<gene>
    <name evidence="3" type="primary">LOC103084446</name>
</gene>
<keyword evidence="2" id="KW-1185">Reference proteome</keyword>
<feature type="region of interest" description="Disordered" evidence="1">
    <location>
        <begin position="114"/>
        <end position="141"/>
    </location>
</feature>
<evidence type="ECO:0000313" key="3">
    <source>
        <dbReference type="RefSeq" id="XP_007463249.1"/>
    </source>
</evidence>
<dbReference type="InterPro" id="IPR031473">
    <property type="entry name" value="DUF4684"/>
</dbReference>